<evidence type="ECO:0000313" key="5">
    <source>
        <dbReference type="Proteomes" id="UP001473302"/>
    </source>
</evidence>
<dbReference type="EMBL" id="BAABUK010000044">
    <property type="protein sequence ID" value="GAA5817534.1"/>
    <property type="molecule type" value="Genomic_DNA"/>
</dbReference>
<proteinExistence type="predicted"/>
<organism evidence="4 5">
    <name type="scientific">Mucor flavus</name>
    <dbReference type="NCBI Taxonomy" id="439312"/>
    <lineage>
        <taxon>Eukaryota</taxon>
        <taxon>Fungi</taxon>
        <taxon>Fungi incertae sedis</taxon>
        <taxon>Mucoromycota</taxon>
        <taxon>Mucoromycotina</taxon>
        <taxon>Mucoromycetes</taxon>
        <taxon>Mucorales</taxon>
        <taxon>Mucorineae</taxon>
        <taxon>Mucoraceae</taxon>
        <taxon>Mucor</taxon>
    </lineage>
</organism>
<accession>A0ABP9ZEI2</accession>
<dbReference type="InterPro" id="IPR002073">
    <property type="entry name" value="PDEase_catalytic_dom"/>
</dbReference>
<dbReference type="PROSITE" id="PS51845">
    <property type="entry name" value="PDEASE_I_2"/>
    <property type="match status" value="1"/>
</dbReference>
<keyword evidence="5" id="KW-1185">Reference proteome</keyword>
<evidence type="ECO:0000256" key="2">
    <source>
        <dbReference type="ARBA" id="ARBA00022801"/>
    </source>
</evidence>
<dbReference type="Proteomes" id="UP001473302">
    <property type="component" value="Unassembled WGS sequence"/>
</dbReference>
<dbReference type="PRINTS" id="PR00387">
    <property type="entry name" value="PDIESTERASE1"/>
</dbReference>
<dbReference type="Gene3D" id="1.10.1300.10">
    <property type="entry name" value="3'5'-cyclic nucleotide phosphodiesterase, catalytic domain"/>
    <property type="match status" value="1"/>
</dbReference>
<comment type="caution">
    <text evidence="4">The sequence shown here is derived from an EMBL/GenBank/DDBJ whole genome shotgun (WGS) entry which is preliminary data.</text>
</comment>
<keyword evidence="2" id="KW-0378">Hydrolase</keyword>
<dbReference type="InterPro" id="IPR003607">
    <property type="entry name" value="HD/PDEase_dom"/>
</dbReference>
<dbReference type="SUPFAM" id="SSF109604">
    <property type="entry name" value="HD-domain/PDEase-like"/>
    <property type="match status" value="1"/>
</dbReference>
<reference evidence="4 5" key="1">
    <citation type="submission" date="2024-04" db="EMBL/GenBank/DDBJ databases">
        <title>genome sequences of Mucor flavus KT1a and Helicostylum pulchrum KT1b strains isolated from the surface of a dry-aged beef.</title>
        <authorList>
            <person name="Toyotome T."/>
            <person name="Hosono M."/>
            <person name="Torimaru M."/>
            <person name="Fukuda K."/>
            <person name="Mikami N."/>
        </authorList>
    </citation>
    <scope>NUCLEOTIDE SEQUENCE [LARGE SCALE GENOMIC DNA]</scope>
    <source>
        <strain evidence="4 5">KT1a</strain>
    </source>
</reference>
<dbReference type="PROSITE" id="PS00126">
    <property type="entry name" value="PDEASE_I_1"/>
    <property type="match status" value="1"/>
</dbReference>
<dbReference type="CDD" id="cd00077">
    <property type="entry name" value="HDc"/>
    <property type="match status" value="1"/>
</dbReference>
<evidence type="ECO:0000259" key="3">
    <source>
        <dbReference type="PROSITE" id="PS51845"/>
    </source>
</evidence>
<feature type="domain" description="PDEase" evidence="3">
    <location>
        <begin position="1"/>
        <end position="328"/>
    </location>
</feature>
<keyword evidence="1" id="KW-0479">Metal-binding</keyword>
<dbReference type="Pfam" id="PF00233">
    <property type="entry name" value="PDEase_I"/>
    <property type="match status" value="1"/>
</dbReference>
<dbReference type="InterPro" id="IPR023088">
    <property type="entry name" value="PDEase"/>
</dbReference>
<evidence type="ECO:0000313" key="4">
    <source>
        <dbReference type="EMBL" id="GAA5817534.1"/>
    </source>
</evidence>
<dbReference type="SMART" id="SM00471">
    <property type="entry name" value="HDc"/>
    <property type="match status" value="1"/>
</dbReference>
<sequence length="415" mass="48034">MLHLKFNKDKSKQELNAIEKKFKQYSKEKITPEFNVLSLNRTDIYAHVLRIFVQANVHSTLKVSVSQLLDFLIDVAEKYTEAPYHTFYHAADIVTMLYYLCHDLNANKYLTHLDITFLMVAALCHDMGHPGYNNAFQKSNKTDLAVRYGDESILESYSVDLTVELIKKHKLDKKHKEMNDILTDLILSTDMAYHPKLQQESHQLFNTWSQLTATTHTFPSEDRLSLSRILLHTADISNTARPWSISKQWSDLIVKEIYNQGDEEKKLKLTLSAGMDRDVCSQKSITLKFAEMIKPFFESLVSLLPKSHVLVDSLASNRIQWECLELTKKRKMRRASSDIIIQPITFKRIRLGFRSQSYPTVLYHHQSTSKKMLPASFPVQKSHHLLPLEFKSSFIYGTSANSSLESIVLYHPYDQ</sequence>
<evidence type="ECO:0000256" key="1">
    <source>
        <dbReference type="ARBA" id="ARBA00022723"/>
    </source>
</evidence>
<protein>
    <recommendedName>
        <fullName evidence="3">PDEase domain-containing protein</fullName>
    </recommendedName>
</protein>
<dbReference type="PANTHER" id="PTHR11347">
    <property type="entry name" value="CYCLIC NUCLEOTIDE PHOSPHODIESTERASE"/>
    <property type="match status" value="1"/>
</dbReference>
<gene>
    <name evidence="4" type="ORF">MFLAVUS_011082</name>
</gene>
<dbReference type="InterPro" id="IPR023174">
    <property type="entry name" value="PDEase_CS"/>
</dbReference>
<dbReference type="InterPro" id="IPR036971">
    <property type="entry name" value="PDEase_catalytic_dom_sf"/>
</dbReference>
<name>A0ABP9ZEI2_9FUNG</name>